<feature type="domain" description="FAD/NAD(P)-binding" evidence="1">
    <location>
        <begin position="33"/>
        <end position="329"/>
    </location>
</feature>
<dbReference type="PaxDb" id="593117-TGAM_1019"/>
<proteinExistence type="predicted"/>
<organism evidence="2 3">
    <name type="scientific">Thermococcus gammatolerans (strain DSM 15229 / JCM 11827 / EJ3)</name>
    <dbReference type="NCBI Taxonomy" id="593117"/>
    <lineage>
        <taxon>Archaea</taxon>
        <taxon>Methanobacteriati</taxon>
        <taxon>Methanobacteriota</taxon>
        <taxon>Thermococci</taxon>
        <taxon>Thermococcales</taxon>
        <taxon>Thermococcaceae</taxon>
        <taxon>Thermococcus</taxon>
    </lineage>
</organism>
<dbReference type="STRING" id="593117.TGAM_1019"/>
<gene>
    <name evidence="2" type="primary">gltD-3</name>
    <name evidence="2" type="ordered locus">TGAM_1019</name>
</gene>
<dbReference type="HOGENOM" id="CLU_000422_3_3_2"/>
<name>C5A5K9_THEGJ</name>
<dbReference type="Pfam" id="PF07992">
    <property type="entry name" value="Pyr_redox_2"/>
    <property type="match status" value="1"/>
</dbReference>
<dbReference type="InterPro" id="IPR023753">
    <property type="entry name" value="FAD/NAD-binding_dom"/>
</dbReference>
<dbReference type="eggNOG" id="arCOG01292">
    <property type="taxonomic scope" value="Archaea"/>
</dbReference>
<evidence type="ECO:0000313" key="2">
    <source>
        <dbReference type="EMBL" id="ACS33521.1"/>
    </source>
</evidence>
<dbReference type="PANTHER" id="PTHR42783:SF3">
    <property type="entry name" value="GLUTAMATE SYNTHASE [NADPH] SMALL CHAIN-RELATED"/>
    <property type="match status" value="1"/>
</dbReference>
<dbReference type="GO" id="GO:0004355">
    <property type="term" value="F:glutamate synthase (NADPH) activity"/>
    <property type="evidence" value="ECO:0007669"/>
    <property type="project" value="UniProtKB-EC"/>
</dbReference>
<dbReference type="PATRIC" id="fig|593117.10.peg.1015"/>
<keyword evidence="2" id="KW-0560">Oxidoreductase</keyword>
<dbReference type="PANTHER" id="PTHR42783">
    <property type="entry name" value="GLUTAMATE SYNTHASE [NADPH] SMALL CHAIN"/>
    <property type="match status" value="1"/>
</dbReference>
<dbReference type="Gene3D" id="3.50.50.60">
    <property type="entry name" value="FAD/NAD(P)-binding domain"/>
    <property type="match status" value="2"/>
</dbReference>
<reference evidence="2 3" key="1">
    <citation type="journal article" date="2007" name="Genome Biol.">
        <title>Genome analysis and genome-wide proteomics of Thermococcus gammatolerans, the most radioresistant organism known amongst the Archaea.</title>
        <authorList>
            <person name="Zivanovic Y."/>
            <person name="Armengaud J."/>
            <person name="Lagorce A."/>
            <person name="Leplat C."/>
            <person name="Guerin P."/>
            <person name="Dutertre M."/>
            <person name="Anthouard V."/>
            <person name="Forterre P."/>
            <person name="Wincker P."/>
            <person name="Confalonieri F."/>
        </authorList>
    </citation>
    <scope>NUCLEOTIDE SEQUENCE [LARGE SCALE GENOMIC DNA]</scope>
    <source>
        <strain evidence="3">DSM 15229 / JCM 11827 / EJ3</strain>
    </source>
</reference>
<accession>C5A5K9</accession>
<dbReference type="SUPFAM" id="SSF51971">
    <property type="entry name" value="Nucleotide-binding domain"/>
    <property type="match status" value="1"/>
</dbReference>
<dbReference type="NCBIfam" id="NF009409">
    <property type="entry name" value="PRK12770.1"/>
    <property type="match status" value="1"/>
</dbReference>
<dbReference type="KEGG" id="tga:TGAM_1019"/>
<dbReference type="Proteomes" id="UP000001488">
    <property type="component" value="Chromosome"/>
</dbReference>
<sequence length="366" mass="40590">MQNLRFSTGFSKNFGGDKVKFYVCREKSGPKPFKVAIIGAGPAGLTAAGYLACRGYEVHVYDKMPEGGGMVAFAIPEVRIPIKTVREGVKDLERLGVNFHFRTKVVYDSPRELGDEWAEHFVSLERLLAEFDALLIATGAWRPRKLKVPGVDLPGVYDALKLLHHIKMARIGYYPWEKVPDLKGRHVVIIGAGYTAVDVAIESRLLGAEKVTMVYRRSLEQSYAKVEIRKLIEEGLEFIEMATPVRIIGESRAEGVEFARTRIVEGTVVTTDERFIVDADIVAYAIGQLPTSPIREVVCANEKILKEAGIFFAGDVVAPRNIGTAMREGRARAKEIEEWLTKKAPKKVFPVPVTTRLIGSVLSGKC</sequence>
<dbReference type="InterPro" id="IPR036188">
    <property type="entry name" value="FAD/NAD-bd_sf"/>
</dbReference>
<dbReference type="PRINTS" id="PR00419">
    <property type="entry name" value="ADXRDTASE"/>
</dbReference>
<protein>
    <submittedName>
        <fullName evidence="2">Glutamate synthase [NADPH] small chain (GltD)</fullName>
        <ecNumber evidence="2">1.4.1.13</ecNumber>
    </submittedName>
</protein>
<dbReference type="AlphaFoldDB" id="C5A5K9"/>
<dbReference type="EMBL" id="CP001398">
    <property type="protein sequence ID" value="ACS33521.1"/>
    <property type="molecule type" value="Genomic_DNA"/>
</dbReference>
<evidence type="ECO:0000259" key="1">
    <source>
        <dbReference type="Pfam" id="PF07992"/>
    </source>
</evidence>
<evidence type="ECO:0000313" key="3">
    <source>
        <dbReference type="Proteomes" id="UP000001488"/>
    </source>
</evidence>
<dbReference type="EC" id="1.4.1.13" evidence="2"/>
<keyword evidence="3" id="KW-1185">Reference proteome</keyword>